<evidence type="ECO:0000313" key="2">
    <source>
        <dbReference type="Proteomes" id="UP000387223"/>
    </source>
</evidence>
<dbReference type="InterPro" id="IPR045919">
    <property type="entry name" value="DUF6338"/>
</dbReference>
<reference evidence="1 2" key="1">
    <citation type="journal article" date="2019" name="J. Gen. Appl. Microbiol.">
        <title>Aerobic degradation of cis-dichloroethene by the marine bacterium Marinobacter salsuginis strain 5N-3.</title>
        <authorList>
            <person name="Inoue Y."/>
            <person name="Fukunaga Y."/>
            <person name="Katsumata H."/>
            <person name="Ohji S."/>
            <person name="Hosoyama A."/>
            <person name="Mori K."/>
            <person name="Ando K."/>
        </authorList>
    </citation>
    <scope>NUCLEOTIDE SEQUENCE [LARGE SCALE GENOMIC DNA]</scope>
    <source>
        <strain evidence="1 2">NBRC 109114</strain>
    </source>
</reference>
<protein>
    <submittedName>
        <fullName evidence="1">Uncharacterized protein</fullName>
    </submittedName>
</protein>
<evidence type="ECO:0000313" key="1">
    <source>
        <dbReference type="EMBL" id="GBO86334.1"/>
    </source>
</evidence>
<dbReference type="EMBL" id="BGZI01000001">
    <property type="protein sequence ID" value="GBO86334.1"/>
    <property type="molecule type" value="Genomic_DNA"/>
</dbReference>
<gene>
    <name evidence="1" type="ORF">MSSD14B_00020</name>
</gene>
<proteinExistence type="predicted"/>
<accession>A0A5M3PTZ0</accession>
<dbReference type="Pfam" id="PF19865">
    <property type="entry name" value="DUF6338"/>
    <property type="match status" value="1"/>
</dbReference>
<sequence>MTFVILNLKDGRRLYGWPKEWPLEPDKGQFYIMLPAWILEDGSQLDLPELDGVLIRADDVKWVEFLRFEEKTNDE</sequence>
<name>A0A5M3PTZ0_9GAMM</name>
<dbReference type="AlphaFoldDB" id="A0A5M3PTZ0"/>
<organism evidence="1 2">
    <name type="scientific">Marinobacter salsuginis</name>
    <dbReference type="NCBI Taxonomy" id="418719"/>
    <lineage>
        <taxon>Bacteria</taxon>
        <taxon>Pseudomonadati</taxon>
        <taxon>Pseudomonadota</taxon>
        <taxon>Gammaproteobacteria</taxon>
        <taxon>Pseudomonadales</taxon>
        <taxon>Marinobacteraceae</taxon>
        <taxon>Marinobacter</taxon>
    </lineage>
</organism>
<dbReference type="Proteomes" id="UP000387223">
    <property type="component" value="Unassembled WGS sequence"/>
</dbReference>
<comment type="caution">
    <text evidence="1">The sequence shown here is derived from an EMBL/GenBank/DDBJ whole genome shotgun (WGS) entry which is preliminary data.</text>
</comment>